<evidence type="ECO:0000313" key="1">
    <source>
        <dbReference type="EMBL" id="GGO88897.1"/>
    </source>
</evidence>
<dbReference type="InterPro" id="IPR010982">
    <property type="entry name" value="Lambda_DNA-bd_dom_sf"/>
</dbReference>
<sequence length="131" mass="14565">MITEDLTQPSEALRYFGQVARHFRRRARLTHTELGEKLRYASALVGHVETATRIATDEYTLRLEDVLDANGLLAAALPMLEAERRRAESRPVHVFVVEGSVEKMPEPMAATLLRLLAKGANAAPTDRRADG</sequence>
<evidence type="ECO:0008006" key="3">
    <source>
        <dbReference type="Google" id="ProtNLM"/>
    </source>
</evidence>
<dbReference type="SUPFAM" id="SSF47413">
    <property type="entry name" value="lambda repressor-like DNA-binding domains"/>
    <property type="match status" value="1"/>
</dbReference>
<organism evidence="1 2">
    <name type="scientific">Wenjunlia tyrosinilytica</name>
    <dbReference type="NCBI Taxonomy" id="1544741"/>
    <lineage>
        <taxon>Bacteria</taxon>
        <taxon>Bacillati</taxon>
        <taxon>Actinomycetota</taxon>
        <taxon>Actinomycetes</taxon>
        <taxon>Kitasatosporales</taxon>
        <taxon>Streptomycetaceae</taxon>
        <taxon>Wenjunlia</taxon>
    </lineage>
</organism>
<dbReference type="EMBL" id="BMMS01000012">
    <property type="protein sequence ID" value="GGO88897.1"/>
    <property type="molecule type" value="Genomic_DNA"/>
</dbReference>
<name>A0A917ZSF5_9ACTN</name>
<protein>
    <recommendedName>
        <fullName evidence="3">Helix-turn-helix domain-containing protein</fullName>
    </recommendedName>
</protein>
<proteinExistence type="predicted"/>
<reference evidence="1" key="2">
    <citation type="submission" date="2020-09" db="EMBL/GenBank/DDBJ databases">
        <authorList>
            <person name="Sun Q."/>
            <person name="Zhou Y."/>
        </authorList>
    </citation>
    <scope>NUCLEOTIDE SEQUENCE</scope>
    <source>
        <strain evidence="1">CGMCC 4.7201</strain>
    </source>
</reference>
<keyword evidence="2" id="KW-1185">Reference proteome</keyword>
<reference evidence="1" key="1">
    <citation type="journal article" date="2014" name="Int. J. Syst. Evol. Microbiol.">
        <title>Complete genome sequence of Corynebacterium casei LMG S-19264T (=DSM 44701T), isolated from a smear-ripened cheese.</title>
        <authorList>
            <consortium name="US DOE Joint Genome Institute (JGI-PGF)"/>
            <person name="Walter F."/>
            <person name="Albersmeier A."/>
            <person name="Kalinowski J."/>
            <person name="Ruckert C."/>
        </authorList>
    </citation>
    <scope>NUCLEOTIDE SEQUENCE</scope>
    <source>
        <strain evidence="1">CGMCC 4.7201</strain>
    </source>
</reference>
<dbReference type="AlphaFoldDB" id="A0A917ZSF5"/>
<accession>A0A917ZSF5</accession>
<comment type="caution">
    <text evidence="1">The sequence shown here is derived from an EMBL/GenBank/DDBJ whole genome shotgun (WGS) entry which is preliminary data.</text>
</comment>
<dbReference type="Pfam" id="PF13560">
    <property type="entry name" value="HTH_31"/>
    <property type="match status" value="1"/>
</dbReference>
<gene>
    <name evidence="1" type="ORF">GCM10012280_30780</name>
</gene>
<dbReference type="GO" id="GO:0003677">
    <property type="term" value="F:DNA binding"/>
    <property type="evidence" value="ECO:0007669"/>
    <property type="project" value="InterPro"/>
</dbReference>
<evidence type="ECO:0000313" key="2">
    <source>
        <dbReference type="Proteomes" id="UP000641932"/>
    </source>
</evidence>
<dbReference type="RefSeq" id="WP_189132231.1">
    <property type="nucleotide sequence ID" value="NZ_BMMS01000012.1"/>
</dbReference>
<dbReference type="Proteomes" id="UP000641932">
    <property type="component" value="Unassembled WGS sequence"/>
</dbReference>